<feature type="region of interest" description="Disordered" evidence="6">
    <location>
        <begin position="87"/>
        <end position="122"/>
    </location>
</feature>
<protein>
    <submittedName>
        <fullName evidence="8">AFR588Wp</fullName>
    </submittedName>
</protein>
<dbReference type="EMBL" id="AE016819">
    <property type="protein sequence ID" value="AAS53959.1"/>
    <property type="molecule type" value="Genomic_DNA"/>
</dbReference>
<dbReference type="InterPro" id="IPR036236">
    <property type="entry name" value="Znf_C2H2_sf"/>
</dbReference>
<keyword evidence="4" id="KW-0862">Zinc</keyword>
<dbReference type="eggNOG" id="KOG1721">
    <property type="taxonomic scope" value="Eukaryota"/>
</dbReference>
<dbReference type="InParanoid" id="Q752I7"/>
<evidence type="ECO:0000256" key="2">
    <source>
        <dbReference type="ARBA" id="ARBA00022737"/>
    </source>
</evidence>
<dbReference type="Gene3D" id="3.30.160.60">
    <property type="entry name" value="Classic Zinc Finger"/>
    <property type="match status" value="1"/>
</dbReference>
<evidence type="ECO:0000256" key="6">
    <source>
        <dbReference type="SAM" id="MobiDB-lite"/>
    </source>
</evidence>
<dbReference type="OMA" id="TSNCHIT"/>
<dbReference type="AlphaFoldDB" id="Q752I7"/>
<name>Q752I7_EREGS</name>
<feature type="domain" description="C2H2-type" evidence="7">
    <location>
        <begin position="154"/>
        <end position="181"/>
    </location>
</feature>
<evidence type="ECO:0000313" key="8">
    <source>
        <dbReference type="EMBL" id="AAS53959.1"/>
    </source>
</evidence>
<dbReference type="PROSITE" id="PS00028">
    <property type="entry name" value="ZINC_FINGER_C2H2_1"/>
    <property type="match status" value="1"/>
</dbReference>
<dbReference type="RefSeq" id="NP_986135.1">
    <property type="nucleotide sequence ID" value="NM_212271.1"/>
</dbReference>
<dbReference type="InterPro" id="IPR013087">
    <property type="entry name" value="Znf_C2H2_type"/>
</dbReference>
<dbReference type="GO" id="GO:0008270">
    <property type="term" value="F:zinc ion binding"/>
    <property type="evidence" value="ECO:0007669"/>
    <property type="project" value="UniProtKB-KW"/>
</dbReference>
<proteinExistence type="predicted"/>
<evidence type="ECO:0000256" key="3">
    <source>
        <dbReference type="ARBA" id="ARBA00022771"/>
    </source>
</evidence>
<organism evidence="8 9">
    <name type="scientific">Eremothecium gossypii (strain ATCC 10895 / CBS 109.51 / FGSC 9923 / NRRL Y-1056)</name>
    <name type="common">Yeast</name>
    <name type="synonym">Ashbya gossypii</name>
    <dbReference type="NCBI Taxonomy" id="284811"/>
    <lineage>
        <taxon>Eukaryota</taxon>
        <taxon>Fungi</taxon>
        <taxon>Dikarya</taxon>
        <taxon>Ascomycota</taxon>
        <taxon>Saccharomycotina</taxon>
        <taxon>Saccharomycetes</taxon>
        <taxon>Saccharomycetales</taxon>
        <taxon>Saccharomycetaceae</taxon>
        <taxon>Eremothecium</taxon>
    </lineage>
</organism>
<dbReference type="FunCoup" id="Q752I7">
    <property type="interactions" value="45"/>
</dbReference>
<dbReference type="OrthoDB" id="10018191at2759"/>
<evidence type="ECO:0000256" key="4">
    <source>
        <dbReference type="ARBA" id="ARBA00022833"/>
    </source>
</evidence>
<dbReference type="SUPFAM" id="SSF57667">
    <property type="entry name" value="beta-beta-alpha zinc fingers"/>
    <property type="match status" value="1"/>
</dbReference>
<keyword evidence="1" id="KW-0479">Metal-binding</keyword>
<evidence type="ECO:0000256" key="1">
    <source>
        <dbReference type="ARBA" id="ARBA00022723"/>
    </source>
</evidence>
<feature type="region of interest" description="Disordered" evidence="6">
    <location>
        <begin position="169"/>
        <end position="208"/>
    </location>
</feature>
<keyword evidence="9" id="KW-1185">Reference proteome</keyword>
<reference evidence="9" key="2">
    <citation type="journal article" date="2013" name="G3 (Bethesda)">
        <title>Genomes of Ashbya fungi isolated from insects reveal four mating-type loci, numerous translocations, lack of transposons, and distinct gene duplications.</title>
        <authorList>
            <person name="Dietrich F.S."/>
            <person name="Voegeli S."/>
            <person name="Kuo S."/>
            <person name="Philippsen P."/>
        </authorList>
    </citation>
    <scope>GENOME REANNOTATION</scope>
    <source>
        <strain evidence="9">ATCC 10895 / CBS 109.51 / FGSC 9923 / NRRL Y-1056</strain>
    </source>
</reference>
<dbReference type="GO" id="GO:1990837">
    <property type="term" value="F:sequence-specific double-stranded DNA binding"/>
    <property type="evidence" value="ECO:0007669"/>
    <property type="project" value="UniProtKB-ARBA"/>
</dbReference>
<dbReference type="HOGENOM" id="CLU_035625_0_0_1"/>
<dbReference type="GeneID" id="4622418"/>
<dbReference type="SMART" id="SM00355">
    <property type="entry name" value="ZnF_C2H2"/>
    <property type="match status" value="2"/>
</dbReference>
<sequence length="319" mass="35367">MAQDNHITLPPISSFDNLIRAATEQDFHGGAAPAAHGRGASGGGSASESLLSYQLSNVSRTGSMSGSLSPDHNNYFMPFRHASLDGGRLGGSQPSSVDGSPSLKAQLGLPHGTGAKVYKTNKPRKKKECPVCHNFYANLSTHKSTHLDPEARPHKCDICSRGFARSNDLQRHKKRHWKDEFSPSQELAKADGDEQQQQGAGSKLESSIPTEQLKSLHMIQGTYKCPFNSTLIKLDMEIYPTKGRRLAFETSNCHITGVFSRCDTYKNHLKALHFEYPPGTKKRERAKIHGRCKHCGMKFDNVDMWLNEHVGKVCGYFYH</sequence>
<gene>
    <name evidence="8" type="ORF">AGOS_AFR588W</name>
</gene>
<dbReference type="KEGG" id="ago:AGOS_AFR588W"/>
<evidence type="ECO:0000256" key="5">
    <source>
        <dbReference type="PROSITE-ProRule" id="PRU00042"/>
    </source>
</evidence>
<dbReference type="PROSITE" id="PS50157">
    <property type="entry name" value="ZINC_FINGER_C2H2_2"/>
    <property type="match status" value="1"/>
</dbReference>
<dbReference type="FunFam" id="3.30.160.60:FF:000303">
    <property type="entry name" value="Zinc finger protein 41"/>
    <property type="match status" value="1"/>
</dbReference>
<keyword evidence="3 5" id="KW-0863">Zinc-finger</keyword>
<evidence type="ECO:0000313" key="9">
    <source>
        <dbReference type="Proteomes" id="UP000000591"/>
    </source>
</evidence>
<accession>Q752I7</accession>
<dbReference type="Proteomes" id="UP000000591">
    <property type="component" value="Chromosome VI"/>
</dbReference>
<dbReference type="Pfam" id="PF13894">
    <property type="entry name" value="zf-C2H2_4"/>
    <property type="match status" value="1"/>
</dbReference>
<evidence type="ECO:0000259" key="7">
    <source>
        <dbReference type="PROSITE" id="PS50157"/>
    </source>
</evidence>
<keyword evidence="2" id="KW-0677">Repeat</keyword>
<dbReference type="STRING" id="284811.Q752I7"/>
<reference evidence="8 9" key="1">
    <citation type="journal article" date="2004" name="Science">
        <title>The Ashbya gossypii genome as a tool for mapping the ancient Saccharomyces cerevisiae genome.</title>
        <authorList>
            <person name="Dietrich F.S."/>
            <person name="Voegeli S."/>
            <person name="Brachat S."/>
            <person name="Lerch A."/>
            <person name="Gates K."/>
            <person name="Steiner S."/>
            <person name="Mohr C."/>
            <person name="Pohlmann R."/>
            <person name="Luedi P."/>
            <person name="Choi S."/>
            <person name="Wing R.A."/>
            <person name="Flavier A."/>
            <person name="Gaffney T.D."/>
            <person name="Philippsen P."/>
        </authorList>
    </citation>
    <scope>NUCLEOTIDE SEQUENCE [LARGE SCALE GENOMIC DNA]</scope>
    <source>
        <strain evidence="9">ATCC 10895 / CBS 109.51 / FGSC 9923 / NRRL Y-1056</strain>
    </source>
</reference>